<accession>A0A917XF42</accession>
<gene>
    <name evidence="2" type="ORF">GCM10011578_044040</name>
</gene>
<sequence length="271" mass="27489">MSTPPPQRPPRPDEVLAFHNGDTLENIPVIRDDAPPRPPRFPWKATMTVGAIAAGAGVCLALVLHQQTGSGNRDGSALPQTTRSITEAGRGHSETAQAPPAQASPSSAAPSRSVAAAPSCVPVTYKTPSGPSSCEPKADVCVAGAPWYVEDIEGLCGGPAPLQAIHVISQPATGGDPGSTYCLAWTGSSDGAGRDATLLMNAAGYQCGAYLVGSDGQAIQADGTSVFSDSPQSCEGSYPGTRMTYPGVLDFPNEGGAQPPAYVCVAENSGA</sequence>
<evidence type="ECO:0000313" key="2">
    <source>
        <dbReference type="EMBL" id="GGN15853.1"/>
    </source>
</evidence>
<keyword evidence="3" id="KW-1185">Reference proteome</keyword>
<evidence type="ECO:0000313" key="3">
    <source>
        <dbReference type="Proteomes" id="UP000653411"/>
    </source>
</evidence>
<comment type="caution">
    <text evidence="2">The sequence shown here is derived from an EMBL/GenBank/DDBJ whole genome shotgun (WGS) entry which is preliminary data.</text>
</comment>
<organism evidence="2 3">
    <name type="scientific">Streptomyces fuscichromogenes</name>
    <dbReference type="NCBI Taxonomy" id="1324013"/>
    <lineage>
        <taxon>Bacteria</taxon>
        <taxon>Bacillati</taxon>
        <taxon>Actinomycetota</taxon>
        <taxon>Actinomycetes</taxon>
        <taxon>Kitasatosporales</taxon>
        <taxon>Streptomycetaceae</taxon>
        <taxon>Streptomyces</taxon>
    </lineage>
</organism>
<reference evidence="2" key="1">
    <citation type="journal article" date="2014" name="Int. J. Syst. Evol. Microbiol.">
        <title>Complete genome sequence of Corynebacterium casei LMG S-19264T (=DSM 44701T), isolated from a smear-ripened cheese.</title>
        <authorList>
            <consortium name="US DOE Joint Genome Institute (JGI-PGF)"/>
            <person name="Walter F."/>
            <person name="Albersmeier A."/>
            <person name="Kalinowski J."/>
            <person name="Ruckert C."/>
        </authorList>
    </citation>
    <scope>NUCLEOTIDE SEQUENCE</scope>
    <source>
        <strain evidence="2">CGMCC 4.7110</strain>
    </source>
</reference>
<feature type="region of interest" description="Disordered" evidence="1">
    <location>
        <begin position="86"/>
        <end position="112"/>
    </location>
</feature>
<dbReference type="AlphaFoldDB" id="A0A917XF42"/>
<proteinExistence type="predicted"/>
<reference evidence="2" key="2">
    <citation type="submission" date="2020-09" db="EMBL/GenBank/DDBJ databases">
        <authorList>
            <person name="Sun Q."/>
            <person name="Zhou Y."/>
        </authorList>
    </citation>
    <scope>NUCLEOTIDE SEQUENCE</scope>
    <source>
        <strain evidence="2">CGMCC 4.7110</strain>
    </source>
</reference>
<evidence type="ECO:0000256" key="1">
    <source>
        <dbReference type="SAM" id="MobiDB-lite"/>
    </source>
</evidence>
<protein>
    <submittedName>
        <fullName evidence="2">Uncharacterized protein</fullName>
    </submittedName>
</protein>
<feature type="compositionally biased region" description="Low complexity" evidence="1">
    <location>
        <begin position="96"/>
        <end position="112"/>
    </location>
</feature>
<name>A0A917XF42_9ACTN</name>
<dbReference type="Proteomes" id="UP000653411">
    <property type="component" value="Unassembled WGS sequence"/>
</dbReference>
<dbReference type="EMBL" id="BMML01000009">
    <property type="protein sequence ID" value="GGN15853.1"/>
    <property type="molecule type" value="Genomic_DNA"/>
</dbReference>